<accession>A0A919MLI1</accession>
<keyword evidence="2" id="KW-0472">Membrane</keyword>
<keyword evidence="4" id="KW-1185">Reference proteome</keyword>
<reference evidence="3" key="1">
    <citation type="submission" date="2021-01" db="EMBL/GenBank/DDBJ databases">
        <title>Whole genome shotgun sequence of Actinoplanes nipponensis NBRC 14063.</title>
        <authorList>
            <person name="Komaki H."/>
            <person name="Tamura T."/>
        </authorList>
    </citation>
    <scope>NUCLEOTIDE SEQUENCE</scope>
    <source>
        <strain evidence="3">NBRC 14063</strain>
    </source>
</reference>
<evidence type="ECO:0000256" key="1">
    <source>
        <dbReference type="SAM" id="MobiDB-lite"/>
    </source>
</evidence>
<feature type="region of interest" description="Disordered" evidence="1">
    <location>
        <begin position="136"/>
        <end position="155"/>
    </location>
</feature>
<keyword evidence="2" id="KW-1133">Transmembrane helix</keyword>
<gene>
    <name evidence="3" type="ORF">Ani05nite_75080</name>
</gene>
<comment type="caution">
    <text evidence="3">The sequence shown here is derived from an EMBL/GenBank/DDBJ whole genome shotgun (WGS) entry which is preliminary data.</text>
</comment>
<proteinExistence type="predicted"/>
<keyword evidence="2" id="KW-0812">Transmembrane</keyword>
<evidence type="ECO:0000313" key="4">
    <source>
        <dbReference type="Proteomes" id="UP000647172"/>
    </source>
</evidence>
<protein>
    <submittedName>
        <fullName evidence="3">Uncharacterized protein</fullName>
    </submittedName>
</protein>
<feature type="transmembrane region" description="Helical" evidence="2">
    <location>
        <begin position="12"/>
        <end position="31"/>
    </location>
</feature>
<evidence type="ECO:0000256" key="2">
    <source>
        <dbReference type="SAM" id="Phobius"/>
    </source>
</evidence>
<dbReference type="EMBL" id="BOMQ01000092">
    <property type="protein sequence ID" value="GIE53974.1"/>
    <property type="molecule type" value="Genomic_DNA"/>
</dbReference>
<feature type="transmembrane region" description="Helical" evidence="2">
    <location>
        <begin position="110"/>
        <end position="133"/>
    </location>
</feature>
<organism evidence="3 4">
    <name type="scientific">Actinoplanes nipponensis</name>
    <dbReference type="NCBI Taxonomy" id="135950"/>
    <lineage>
        <taxon>Bacteria</taxon>
        <taxon>Bacillati</taxon>
        <taxon>Actinomycetota</taxon>
        <taxon>Actinomycetes</taxon>
        <taxon>Micromonosporales</taxon>
        <taxon>Micromonosporaceae</taxon>
        <taxon>Actinoplanes</taxon>
    </lineage>
</organism>
<dbReference type="AlphaFoldDB" id="A0A919MLI1"/>
<evidence type="ECO:0000313" key="3">
    <source>
        <dbReference type="EMBL" id="GIE53974.1"/>
    </source>
</evidence>
<sequence length="172" mass="16891">MRSDGTGQTGRFARLILLACTVFGLATMHTLGHSGVHAPAADPHGAASAGMASLAVNVPLVGMAAPGGMASGATVHDRGLLRDVAVPASAGVCDGRCAHAPGSSPHGGTAGWGVCVAVLGGLAMLVLLALAVAGSRTRGTGGPEPRRRSVVSRGPPVRRRGLALAAGSVLRI</sequence>
<dbReference type="Proteomes" id="UP000647172">
    <property type="component" value="Unassembled WGS sequence"/>
</dbReference>
<name>A0A919MLI1_9ACTN</name>